<proteinExistence type="inferred from homology"/>
<dbReference type="InterPro" id="IPR036291">
    <property type="entry name" value="NAD(P)-bd_dom_sf"/>
</dbReference>
<dbReference type="Gene3D" id="3.40.50.720">
    <property type="entry name" value="NAD(P)-binding Rossmann-like Domain"/>
    <property type="match status" value="1"/>
</dbReference>
<gene>
    <name evidence="4" type="ORF">CLV98_101250</name>
</gene>
<evidence type="ECO:0000256" key="1">
    <source>
        <dbReference type="ARBA" id="ARBA00009353"/>
    </source>
</evidence>
<dbReference type="AlphaFoldDB" id="A0A316AS29"/>
<evidence type="ECO:0000313" key="4">
    <source>
        <dbReference type="EMBL" id="PWJ60074.1"/>
    </source>
</evidence>
<dbReference type="PANTHER" id="PTHR11092:SF0">
    <property type="entry name" value="EPIMERASE FAMILY PROTEIN SDR39U1"/>
    <property type="match status" value="1"/>
</dbReference>
<evidence type="ECO:0000259" key="2">
    <source>
        <dbReference type="Pfam" id="PF01370"/>
    </source>
</evidence>
<dbReference type="InterPro" id="IPR010099">
    <property type="entry name" value="SDR39U1"/>
</dbReference>
<dbReference type="NCBIfam" id="TIGR01777">
    <property type="entry name" value="yfcH"/>
    <property type="match status" value="1"/>
</dbReference>
<dbReference type="SUPFAM" id="SSF51735">
    <property type="entry name" value="NAD(P)-binding Rossmann-fold domains"/>
    <property type="match status" value="1"/>
</dbReference>
<protein>
    <recommendedName>
        <fullName evidence="6">TIGR01777 family protein</fullName>
    </recommendedName>
</protein>
<dbReference type="Pfam" id="PF01370">
    <property type="entry name" value="Epimerase"/>
    <property type="match status" value="1"/>
</dbReference>
<sequence length="304" mass="33108">MAHQVLITGGTGLIGTRLTTLLKERGYSVAYLSRRKENIPGVTVFRYDVATNFIEDGALDGVEHLIHLAGAGVADGKWTTERKKTIIASRTETIGLIAKAVKERNIALKSCISASGSSYYGQDTGDTQHTEDAPAGKDFLATVTVLWEKAADQLAHLGVRTVKLRTGVVLSKEGGAIPKIALPAKFGLGAPLGSGKQWMSWIHIDDLCRMYIEAMENSDWEGAYNAVAHPPVTNKALTLHICKVLGRPQFLPNVPAFALRLVFGQMATVVLGSNYVLNHRITSETNFIYEFPEIKEALENIFNS</sequence>
<comment type="caution">
    <text evidence="4">The sequence shown here is derived from an EMBL/GenBank/DDBJ whole genome shotgun (WGS) entry which is preliminary data.</text>
</comment>
<accession>A0A316AS29</accession>
<feature type="domain" description="DUF1731" evidence="3">
    <location>
        <begin position="254"/>
        <end position="301"/>
    </location>
</feature>
<dbReference type="EMBL" id="QGDT01000001">
    <property type="protein sequence ID" value="PWJ60074.1"/>
    <property type="molecule type" value="Genomic_DNA"/>
</dbReference>
<dbReference type="OrthoDB" id="9801773at2"/>
<reference evidence="4 5" key="1">
    <citation type="submission" date="2018-03" db="EMBL/GenBank/DDBJ databases">
        <title>Genomic Encyclopedia of Archaeal and Bacterial Type Strains, Phase II (KMG-II): from individual species to whole genera.</title>
        <authorList>
            <person name="Goeker M."/>
        </authorList>
    </citation>
    <scope>NUCLEOTIDE SEQUENCE [LARGE SCALE GENOMIC DNA]</scope>
    <source>
        <strain evidence="4 5">DSM 100346</strain>
    </source>
</reference>
<feature type="domain" description="NAD-dependent epimerase/dehydratase" evidence="2">
    <location>
        <begin position="5"/>
        <end position="225"/>
    </location>
</feature>
<dbReference type="PANTHER" id="PTHR11092">
    <property type="entry name" value="SUGAR NUCLEOTIDE EPIMERASE RELATED"/>
    <property type="match status" value="1"/>
</dbReference>
<evidence type="ECO:0008006" key="6">
    <source>
        <dbReference type="Google" id="ProtNLM"/>
    </source>
</evidence>
<keyword evidence="5" id="KW-1185">Reference proteome</keyword>
<dbReference type="InterPro" id="IPR001509">
    <property type="entry name" value="Epimerase_deHydtase"/>
</dbReference>
<comment type="similarity">
    <text evidence="1">Belongs to the NAD(P)-dependent epimerase/dehydratase family. SDR39U1 subfamily.</text>
</comment>
<dbReference type="Pfam" id="PF08338">
    <property type="entry name" value="DUF1731"/>
    <property type="match status" value="1"/>
</dbReference>
<dbReference type="RefSeq" id="WP_109672138.1">
    <property type="nucleotide sequence ID" value="NZ_QGDT01000001.1"/>
</dbReference>
<evidence type="ECO:0000313" key="5">
    <source>
        <dbReference type="Proteomes" id="UP000245880"/>
    </source>
</evidence>
<dbReference type="InterPro" id="IPR013549">
    <property type="entry name" value="DUF1731"/>
</dbReference>
<dbReference type="Proteomes" id="UP000245880">
    <property type="component" value="Unassembled WGS sequence"/>
</dbReference>
<organism evidence="4 5">
    <name type="scientific">Dyadobacter jejuensis</name>
    <dbReference type="NCBI Taxonomy" id="1082580"/>
    <lineage>
        <taxon>Bacteria</taxon>
        <taxon>Pseudomonadati</taxon>
        <taxon>Bacteroidota</taxon>
        <taxon>Cytophagia</taxon>
        <taxon>Cytophagales</taxon>
        <taxon>Spirosomataceae</taxon>
        <taxon>Dyadobacter</taxon>
    </lineage>
</organism>
<evidence type="ECO:0000259" key="3">
    <source>
        <dbReference type="Pfam" id="PF08338"/>
    </source>
</evidence>
<name>A0A316AS29_9BACT</name>